<feature type="chain" id="PRO_5023150869" evidence="7">
    <location>
        <begin position="37"/>
        <end position="817"/>
    </location>
</feature>
<dbReference type="SUPFAM" id="SSF110296">
    <property type="entry name" value="Oligoxyloglucan reducing end-specific cellobiohydrolase"/>
    <property type="match status" value="2"/>
</dbReference>
<dbReference type="InterPro" id="IPR026444">
    <property type="entry name" value="Secre_tail"/>
</dbReference>
<name>A0A5C8JJ24_9BACT</name>
<dbReference type="GO" id="GO:0000272">
    <property type="term" value="P:polysaccharide catabolic process"/>
    <property type="evidence" value="ECO:0007669"/>
    <property type="project" value="UniProtKB-KW"/>
</dbReference>
<dbReference type="RefSeq" id="WP_147922978.1">
    <property type="nucleotide sequence ID" value="NZ_VRTY01000073.1"/>
</dbReference>
<comment type="similarity">
    <text evidence="6">Belongs to the glycosyl hydrolase 74 family.</text>
</comment>
<keyword evidence="1 7" id="KW-0732">Signal</keyword>
<dbReference type="Gene3D" id="2.130.10.10">
    <property type="entry name" value="YVTN repeat-like/Quinoprotein amine dehydrogenase"/>
    <property type="match status" value="2"/>
</dbReference>
<dbReference type="InterPro" id="IPR052025">
    <property type="entry name" value="Xyloglucanase_GH74"/>
</dbReference>
<accession>A0A5C8JJ24</accession>
<dbReference type="PANTHER" id="PTHR43739">
    <property type="entry name" value="XYLOGLUCANASE (EUROFUNG)"/>
    <property type="match status" value="1"/>
</dbReference>
<dbReference type="GO" id="GO:0010411">
    <property type="term" value="P:xyloglucan metabolic process"/>
    <property type="evidence" value="ECO:0007669"/>
    <property type="project" value="TreeGrafter"/>
</dbReference>
<dbReference type="AlphaFoldDB" id="A0A5C8JJ24"/>
<dbReference type="NCBIfam" id="TIGR04183">
    <property type="entry name" value="Por_Secre_tail"/>
    <property type="match status" value="1"/>
</dbReference>
<dbReference type="Proteomes" id="UP000321926">
    <property type="component" value="Unassembled WGS sequence"/>
</dbReference>
<dbReference type="GO" id="GO:0016798">
    <property type="term" value="F:hydrolase activity, acting on glycosyl bonds"/>
    <property type="evidence" value="ECO:0007669"/>
    <property type="project" value="UniProtKB-KW"/>
</dbReference>
<gene>
    <name evidence="8" type="ORF">FVR03_17080</name>
</gene>
<feature type="signal peptide" evidence="7">
    <location>
        <begin position="1"/>
        <end position="36"/>
    </location>
</feature>
<keyword evidence="5" id="KW-0624">Polysaccharide degradation</keyword>
<dbReference type="OrthoDB" id="610388at2"/>
<evidence type="ECO:0000256" key="4">
    <source>
        <dbReference type="ARBA" id="ARBA00023295"/>
    </source>
</evidence>
<evidence type="ECO:0000256" key="3">
    <source>
        <dbReference type="ARBA" id="ARBA00023277"/>
    </source>
</evidence>
<evidence type="ECO:0000256" key="5">
    <source>
        <dbReference type="ARBA" id="ARBA00023326"/>
    </source>
</evidence>
<keyword evidence="3" id="KW-0119">Carbohydrate metabolism</keyword>
<proteinExistence type="inferred from homology"/>
<organism evidence="8 9">
    <name type="scientific">Pontibacter qinzhouensis</name>
    <dbReference type="NCBI Taxonomy" id="2603253"/>
    <lineage>
        <taxon>Bacteria</taxon>
        <taxon>Pseudomonadati</taxon>
        <taxon>Bacteroidota</taxon>
        <taxon>Cytophagia</taxon>
        <taxon>Cytophagales</taxon>
        <taxon>Hymenobacteraceae</taxon>
        <taxon>Pontibacter</taxon>
    </lineage>
</organism>
<keyword evidence="2" id="KW-0378">Hydrolase</keyword>
<evidence type="ECO:0000313" key="8">
    <source>
        <dbReference type="EMBL" id="TXK36694.1"/>
    </source>
</evidence>
<evidence type="ECO:0000313" key="9">
    <source>
        <dbReference type="Proteomes" id="UP000321926"/>
    </source>
</evidence>
<evidence type="ECO:0000256" key="7">
    <source>
        <dbReference type="SAM" id="SignalP"/>
    </source>
</evidence>
<sequence length="817" mass="87489">MKQHLLSSGLSGSGTFVRKSLGLLLVCCCLSLTTFAQTTDTYHWKNVQINGGGFVTGIIYNQTEKDLLYARTDVGGAYRWNATTTTWVPLLDHLNRTEENYTGVLSLATDLVDPDRVYLATGLYSQAWAGTGTVLYSRDRGATWAKSNLAVKLGGNEDGRSTGERLQVDPHLNSTLYLGTTIDGLWKSTTSGATWSKVNSFPVSSMAPGSGGIAFVLFDKRNGTAGAATQTIYVGVLRKGENNLYHSTDAGATWAAVPNQLTEYMPHHAAMAADGTLYITYADGPGPNGVTAGAVRKLNTTTGTWTTLTLPAGQGGFAGLALDPQAPGTVMVSTLNRWWPRDEVYRSTDAGTTWRPLLETASFDHTAAPYAAASNPHWLGDLDIDPFDSNKSWFVTGYGVFNSTNLSESDQQRPVNWVFQNKGLEETVPLKLISPPAGAHLVSALGDIDGFRHDNLDESPAAGRLTPRYGTNTWIDFAANLPTFMVRTHYQSEAHFGAFSTDGGSNWAPFANHPAGVTGGGNIAVTADGAAMIWAPAGVSSVYHSADRSVSWAASAGAGKANLKVAADRVNAAKVYAYDAMAGQVLVSTNKGVSFSTGATGLPAVANWQLWASMIYPVPGVEGDIWLTNTVGGIYRSTNSGSSFTKISNVQEATKVGFGKAAAGSTYPAVFLVGKVNNTIGFFRSDDAGATWLRINDDQHQFGGINDITGDPRIFGRVYLATGGRGIIYGDVSTVTSVQPDQQQDFELSYWPNPFNERLHLESSLPFTYKITNLVGQTLAEGTCTGNCEVGAYLQPGIYLLTVFQKNQTRTIRIMKK</sequence>
<reference evidence="8 9" key="1">
    <citation type="submission" date="2019-08" db="EMBL/GenBank/DDBJ databases">
        <authorList>
            <person name="Shi S."/>
        </authorList>
    </citation>
    <scope>NUCLEOTIDE SEQUENCE [LARGE SCALE GENOMIC DNA]</scope>
    <source>
        <strain evidence="8 9">GY10130</strain>
    </source>
</reference>
<dbReference type="PANTHER" id="PTHR43739:SF2">
    <property type="entry name" value="OLIGOXYLOGLUCAN-REDUCING END-SPECIFIC XYLOGLUCANASE-RELATED"/>
    <property type="match status" value="1"/>
</dbReference>
<dbReference type="EMBL" id="VRTY01000073">
    <property type="protein sequence ID" value="TXK36694.1"/>
    <property type="molecule type" value="Genomic_DNA"/>
</dbReference>
<comment type="caution">
    <text evidence="8">The sequence shown here is derived from an EMBL/GenBank/DDBJ whole genome shotgun (WGS) entry which is preliminary data.</text>
</comment>
<keyword evidence="9" id="KW-1185">Reference proteome</keyword>
<evidence type="ECO:0000256" key="1">
    <source>
        <dbReference type="ARBA" id="ARBA00022729"/>
    </source>
</evidence>
<evidence type="ECO:0000256" key="2">
    <source>
        <dbReference type="ARBA" id="ARBA00022801"/>
    </source>
</evidence>
<evidence type="ECO:0000256" key="6">
    <source>
        <dbReference type="ARBA" id="ARBA00037986"/>
    </source>
</evidence>
<keyword evidence="4" id="KW-0326">Glycosidase</keyword>
<protein>
    <submittedName>
        <fullName evidence="8">T9SS type A sorting domain-containing protein</fullName>
    </submittedName>
</protein>
<dbReference type="InterPro" id="IPR015943">
    <property type="entry name" value="WD40/YVTN_repeat-like_dom_sf"/>
</dbReference>